<evidence type="ECO:0000313" key="2">
    <source>
        <dbReference type="EMBL" id="NKE71232.1"/>
    </source>
</evidence>
<proteinExistence type="predicted"/>
<comment type="caution">
    <text evidence="2">The sequence shown here is derived from an EMBL/GenBank/DDBJ whole genome shotgun (WGS) entry which is preliminary data.</text>
</comment>
<dbReference type="AlphaFoldDB" id="A0A7X6DPY3"/>
<evidence type="ECO:0000259" key="1">
    <source>
        <dbReference type="PROSITE" id="PS50914"/>
    </source>
</evidence>
<dbReference type="Gene3D" id="3.30.1340.30">
    <property type="match status" value="1"/>
</dbReference>
<dbReference type="EMBL" id="VTOW01000002">
    <property type="protein sequence ID" value="NKE71232.1"/>
    <property type="molecule type" value="Genomic_DNA"/>
</dbReference>
<dbReference type="PROSITE" id="PS50914">
    <property type="entry name" value="BON"/>
    <property type="match status" value="1"/>
</dbReference>
<protein>
    <submittedName>
        <fullName evidence="2">BON domain-containing protein</fullName>
    </submittedName>
</protein>
<dbReference type="Proteomes" id="UP000534783">
    <property type="component" value="Unassembled WGS sequence"/>
</dbReference>
<dbReference type="InterPro" id="IPR014004">
    <property type="entry name" value="Transpt-assoc_nodulatn_dom_bac"/>
</dbReference>
<dbReference type="SMART" id="SM00749">
    <property type="entry name" value="BON"/>
    <property type="match status" value="1"/>
</dbReference>
<organism evidence="2 3">
    <name type="scientific">Candidatus Manganitrophus noduliformans</name>
    <dbReference type="NCBI Taxonomy" id="2606439"/>
    <lineage>
        <taxon>Bacteria</taxon>
        <taxon>Pseudomonadati</taxon>
        <taxon>Nitrospirota</taxon>
        <taxon>Nitrospiria</taxon>
        <taxon>Candidatus Troglogloeales</taxon>
        <taxon>Candidatus Manganitrophaceae</taxon>
        <taxon>Candidatus Manganitrophus</taxon>
    </lineage>
</organism>
<keyword evidence="3" id="KW-1185">Reference proteome</keyword>
<accession>A0A7X6DPY3</accession>
<dbReference type="InterPro" id="IPR007055">
    <property type="entry name" value="BON_dom"/>
</dbReference>
<sequence>MFFLSLLLLQTGCLRASTPRPAFEVAREAALETKIRAYIVAEPMLDKEAIRVEVEEGKVVLKGKVAREAQKEKAAEVAVRAGGDLPIENEIVVQG</sequence>
<reference evidence="2 3" key="1">
    <citation type="journal article" date="2020" name="Nature">
        <title>Bacterial chemolithoautotrophy via manganese oxidation.</title>
        <authorList>
            <person name="Yu H."/>
            <person name="Leadbetter J.R."/>
        </authorList>
    </citation>
    <scope>NUCLEOTIDE SEQUENCE [LARGE SCALE GENOMIC DNA]</scope>
    <source>
        <strain evidence="2 3">Mn-1</strain>
    </source>
</reference>
<name>A0A7X6DPY3_9BACT</name>
<evidence type="ECO:0000313" key="3">
    <source>
        <dbReference type="Proteomes" id="UP000534783"/>
    </source>
</evidence>
<gene>
    <name evidence="2" type="ORF">MNODULE_10835</name>
</gene>
<dbReference type="Pfam" id="PF04972">
    <property type="entry name" value="BON"/>
    <property type="match status" value="1"/>
</dbReference>
<feature type="domain" description="BON" evidence="1">
    <location>
        <begin position="27"/>
        <end position="95"/>
    </location>
</feature>